<proteinExistence type="predicted"/>
<feature type="transmembrane region" description="Helical" evidence="1">
    <location>
        <begin position="20"/>
        <end position="44"/>
    </location>
</feature>
<keyword evidence="1" id="KW-0472">Membrane</keyword>
<evidence type="ECO:0000313" key="2">
    <source>
        <dbReference type="EMBL" id="SMC62671.1"/>
    </source>
</evidence>
<accession>A0A1W2AQE2</accession>
<dbReference type="InterPro" id="IPR005625">
    <property type="entry name" value="PepSY-ass_TM"/>
</dbReference>
<dbReference type="EMBL" id="FWXO01000003">
    <property type="protein sequence ID" value="SMC62671.1"/>
    <property type="molecule type" value="Genomic_DNA"/>
</dbReference>
<organism evidence="2 3">
    <name type="scientific">Cellulophaga tyrosinoxydans</name>
    <dbReference type="NCBI Taxonomy" id="504486"/>
    <lineage>
        <taxon>Bacteria</taxon>
        <taxon>Pseudomonadati</taxon>
        <taxon>Bacteroidota</taxon>
        <taxon>Flavobacteriia</taxon>
        <taxon>Flavobacteriales</taxon>
        <taxon>Flavobacteriaceae</taxon>
        <taxon>Cellulophaga</taxon>
    </lineage>
</organism>
<dbReference type="RefSeq" id="WP_084061461.1">
    <property type="nucleotide sequence ID" value="NZ_FWXO01000003.1"/>
</dbReference>
<sequence length="187" mass="21236">MNATIKRKKQAKVLRIFRKVHRLLGAFLFIFFFIIAVSGLLLGWKKNSGGIILAETKKGTSGDLNKWLPLEVLYNKANDVVSDSIHSDKVITLDRVDIHKDKGVIKFIYQDYYGLQLDGVTGDLLEFGKRQSDLIENIHDGSVLDTYFNTSGSPFKLAYTTLMGIALLLFTITGFWLWYGPKRMRKA</sequence>
<protein>
    <submittedName>
        <fullName evidence="2">PepSY-associated TM region</fullName>
    </submittedName>
</protein>
<evidence type="ECO:0000256" key="1">
    <source>
        <dbReference type="SAM" id="Phobius"/>
    </source>
</evidence>
<feature type="transmembrane region" description="Helical" evidence="1">
    <location>
        <begin position="157"/>
        <end position="179"/>
    </location>
</feature>
<keyword evidence="1" id="KW-1133">Transmembrane helix</keyword>
<dbReference type="AlphaFoldDB" id="A0A1W2AQE2"/>
<dbReference type="STRING" id="504486.SAMN05660703_2125"/>
<keyword evidence="3" id="KW-1185">Reference proteome</keyword>
<gene>
    <name evidence="2" type="ORF">SAMN05660703_2125</name>
</gene>
<dbReference type="OrthoDB" id="271465at2"/>
<reference evidence="2 3" key="1">
    <citation type="submission" date="2017-04" db="EMBL/GenBank/DDBJ databases">
        <authorList>
            <person name="Afonso C.L."/>
            <person name="Miller P.J."/>
            <person name="Scott M.A."/>
            <person name="Spackman E."/>
            <person name="Goraichik I."/>
            <person name="Dimitrov K.M."/>
            <person name="Suarez D.L."/>
            <person name="Swayne D.E."/>
        </authorList>
    </citation>
    <scope>NUCLEOTIDE SEQUENCE [LARGE SCALE GENOMIC DNA]</scope>
    <source>
        <strain evidence="2 3">DSM 21164</strain>
    </source>
</reference>
<dbReference type="Proteomes" id="UP000192360">
    <property type="component" value="Unassembled WGS sequence"/>
</dbReference>
<name>A0A1W2AQE2_9FLAO</name>
<dbReference type="Pfam" id="PF03929">
    <property type="entry name" value="PepSY_TM"/>
    <property type="match status" value="1"/>
</dbReference>
<evidence type="ECO:0000313" key="3">
    <source>
        <dbReference type="Proteomes" id="UP000192360"/>
    </source>
</evidence>
<keyword evidence="1" id="KW-0812">Transmembrane</keyword>